<reference evidence="9" key="1">
    <citation type="journal article" date="2013" name="Nat. Biotechnol.">
        <title>Draft genome sequence of chickpea (Cicer arietinum) provides a resource for trait improvement.</title>
        <authorList>
            <person name="Varshney R.K."/>
            <person name="Song C."/>
            <person name="Saxena R.K."/>
            <person name="Azam S."/>
            <person name="Yu S."/>
            <person name="Sharpe A.G."/>
            <person name="Cannon S."/>
            <person name="Baek J."/>
            <person name="Rosen B.D."/>
            <person name="Tar'an B."/>
            <person name="Millan T."/>
            <person name="Zhang X."/>
            <person name="Ramsay L.D."/>
            <person name="Iwata A."/>
            <person name="Wang Y."/>
            <person name="Nelson W."/>
            <person name="Farmer A.D."/>
            <person name="Gaur P.M."/>
            <person name="Soderlund C."/>
            <person name="Penmetsa R.V."/>
            <person name="Xu C."/>
            <person name="Bharti A.K."/>
            <person name="He W."/>
            <person name="Winter P."/>
            <person name="Zhao S."/>
            <person name="Hane J.K."/>
            <person name="Carrasquilla-Garcia N."/>
            <person name="Condie J.A."/>
            <person name="Upadhyaya H.D."/>
            <person name="Luo M.C."/>
            <person name="Thudi M."/>
            <person name="Gowda C.L."/>
            <person name="Singh N.P."/>
            <person name="Lichtenzveig J."/>
            <person name="Gali K.K."/>
            <person name="Rubio J."/>
            <person name="Nadarajan N."/>
            <person name="Dolezel J."/>
            <person name="Bansal K.C."/>
            <person name="Xu X."/>
            <person name="Edwards D."/>
            <person name="Zhang G."/>
            <person name="Kahl G."/>
            <person name="Gil J."/>
            <person name="Singh K.B."/>
            <person name="Datta S.K."/>
            <person name="Jackson S.A."/>
            <person name="Wang J."/>
            <person name="Cook D.R."/>
        </authorList>
    </citation>
    <scope>NUCLEOTIDE SEQUENCE [LARGE SCALE GENOMIC DNA]</scope>
    <source>
        <strain evidence="9">cv. CDC Frontier</strain>
    </source>
</reference>
<evidence type="ECO:0000313" key="9">
    <source>
        <dbReference type="Proteomes" id="UP000087171"/>
    </source>
</evidence>
<dbReference type="GeneID" id="101512112"/>
<dbReference type="Gene3D" id="1.10.10.60">
    <property type="entry name" value="Homeodomain-like"/>
    <property type="match status" value="2"/>
</dbReference>
<dbReference type="PANTHER" id="PTHR10641">
    <property type="entry name" value="MYB FAMILY TRANSCRIPTION FACTOR"/>
    <property type="match status" value="1"/>
</dbReference>
<evidence type="ECO:0000259" key="8">
    <source>
        <dbReference type="PROSITE" id="PS51294"/>
    </source>
</evidence>
<feature type="domain" description="HTH myb-type" evidence="8">
    <location>
        <begin position="62"/>
        <end position="116"/>
    </location>
</feature>
<reference evidence="10" key="2">
    <citation type="submission" date="2025-08" db="UniProtKB">
        <authorList>
            <consortium name="RefSeq"/>
        </authorList>
    </citation>
    <scope>IDENTIFICATION</scope>
    <source>
        <tissue evidence="10">Etiolated seedlings</tissue>
    </source>
</reference>
<dbReference type="PROSITE" id="PS51294">
    <property type="entry name" value="HTH_MYB"/>
    <property type="match status" value="2"/>
</dbReference>
<feature type="domain" description="Myb-like" evidence="7">
    <location>
        <begin position="62"/>
        <end position="112"/>
    </location>
</feature>
<feature type="domain" description="Myb-like" evidence="7">
    <location>
        <begin position="9"/>
        <end position="61"/>
    </location>
</feature>
<dbReference type="InterPro" id="IPR001005">
    <property type="entry name" value="SANT/Myb"/>
</dbReference>
<keyword evidence="9" id="KW-1185">Reference proteome</keyword>
<dbReference type="InterPro" id="IPR009057">
    <property type="entry name" value="Homeodomain-like_sf"/>
</dbReference>
<keyword evidence="3" id="KW-0805">Transcription regulation</keyword>
<sequence length="249" mass="29192">MVRAPFYDKNGLKKGEWSREEDEKLSAYIQKHGHSNWRQLPKQADLKRCGKSCRLRWLNYLRPNLKHGSYSSEEEEMIIKLHHRHGNKWSLIAEKLPGRTDHEIKNYWHSYLKKSSKINEIKFSDQLNQMSCDSNVEENIETNNFETPETPSSNAGKDCLYILESSTILPMSTETSTGDNYLPTLENCPRTEEDDVAPWLTFEEFSGDFWTEPCILEDTYITNNEISNDEIDIDLFLQDFFDCSYSYAF</sequence>
<keyword evidence="4" id="KW-0238">DNA-binding</keyword>
<name>A0A1S2YMW6_CICAR</name>
<dbReference type="SMART" id="SM00717">
    <property type="entry name" value="SANT"/>
    <property type="match status" value="2"/>
</dbReference>
<accession>A0A1S2YMW6</accession>
<dbReference type="eggNOG" id="KOG0048">
    <property type="taxonomic scope" value="Eukaryota"/>
</dbReference>
<gene>
    <name evidence="10" type="primary">LOC101512112</name>
</gene>
<dbReference type="GO" id="GO:0003677">
    <property type="term" value="F:DNA binding"/>
    <property type="evidence" value="ECO:0007669"/>
    <property type="project" value="UniProtKB-KW"/>
</dbReference>
<comment type="subcellular location">
    <subcellularLocation>
        <location evidence="1">Nucleus</location>
    </subcellularLocation>
</comment>
<dbReference type="InterPro" id="IPR015495">
    <property type="entry name" value="Myb_TF_plants"/>
</dbReference>
<organism evidence="9 10">
    <name type="scientific">Cicer arietinum</name>
    <name type="common">Chickpea</name>
    <name type="synonym">Garbanzo</name>
    <dbReference type="NCBI Taxonomy" id="3827"/>
    <lineage>
        <taxon>Eukaryota</taxon>
        <taxon>Viridiplantae</taxon>
        <taxon>Streptophyta</taxon>
        <taxon>Embryophyta</taxon>
        <taxon>Tracheophyta</taxon>
        <taxon>Spermatophyta</taxon>
        <taxon>Magnoliopsida</taxon>
        <taxon>eudicotyledons</taxon>
        <taxon>Gunneridae</taxon>
        <taxon>Pentapetalae</taxon>
        <taxon>rosids</taxon>
        <taxon>fabids</taxon>
        <taxon>Fabales</taxon>
        <taxon>Fabaceae</taxon>
        <taxon>Papilionoideae</taxon>
        <taxon>50 kb inversion clade</taxon>
        <taxon>NPAAA clade</taxon>
        <taxon>Hologalegina</taxon>
        <taxon>IRL clade</taxon>
        <taxon>Cicereae</taxon>
        <taxon>Cicer</taxon>
    </lineage>
</organism>
<evidence type="ECO:0000259" key="7">
    <source>
        <dbReference type="PROSITE" id="PS50090"/>
    </source>
</evidence>
<keyword evidence="5" id="KW-0804">Transcription</keyword>
<evidence type="ECO:0000256" key="5">
    <source>
        <dbReference type="ARBA" id="ARBA00023163"/>
    </source>
</evidence>
<proteinExistence type="predicted"/>
<feature type="domain" description="HTH myb-type" evidence="8">
    <location>
        <begin position="9"/>
        <end position="61"/>
    </location>
</feature>
<dbReference type="KEGG" id="cam:101512112"/>
<dbReference type="FunFam" id="1.10.10.60:FF:000015">
    <property type="entry name" value="Transcription factor RAX3"/>
    <property type="match status" value="1"/>
</dbReference>
<dbReference type="CDD" id="cd00167">
    <property type="entry name" value="SANT"/>
    <property type="match status" value="2"/>
</dbReference>
<protein>
    <submittedName>
        <fullName evidence="10">Transcription factor WER-like</fullName>
    </submittedName>
</protein>
<keyword evidence="6" id="KW-0539">Nucleus</keyword>
<keyword evidence="2" id="KW-0677">Repeat</keyword>
<evidence type="ECO:0000256" key="3">
    <source>
        <dbReference type="ARBA" id="ARBA00023015"/>
    </source>
</evidence>
<dbReference type="Pfam" id="PF00249">
    <property type="entry name" value="Myb_DNA-binding"/>
    <property type="match status" value="2"/>
</dbReference>
<evidence type="ECO:0000256" key="2">
    <source>
        <dbReference type="ARBA" id="ARBA00022737"/>
    </source>
</evidence>
<evidence type="ECO:0000256" key="1">
    <source>
        <dbReference type="ARBA" id="ARBA00004123"/>
    </source>
</evidence>
<dbReference type="PANTHER" id="PTHR10641:SF1402">
    <property type="entry name" value="TRANSCRIPTION FACTOR MYB8-LIKE"/>
    <property type="match status" value="1"/>
</dbReference>
<dbReference type="RefSeq" id="XP_004507232.1">
    <property type="nucleotide sequence ID" value="XM_004507175.3"/>
</dbReference>
<evidence type="ECO:0000313" key="10">
    <source>
        <dbReference type="RefSeq" id="XP_004507232.1"/>
    </source>
</evidence>
<dbReference type="Proteomes" id="UP000087171">
    <property type="component" value="Chromosome Ca6"/>
</dbReference>
<dbReference type="InterPro" id="IPR017930">
    <property type="entry name" value="Myb_dom"/>
</dbReference>
<evidence type="ECO:0000256" key="4">
    <source>
        <dbReference type="ARBA" id="ARBA00023125"/>
    </source>
</evidence>
<dbReference type="OrthoDB" id="2143914at2759"/>
<dbReference type="AlphaFoldDB" id="A0A1S2YMW6"/>
<dbReference type="PROSITE" id="PS50090">
    <property type="entry name" value="MYB_LIKE"/>
    <property type="match status" value="2"/>
</dbReference>
<dbReference type="GO" id="GO:0005634">
    <property type="term" value="C:nucleus"/>
    <property type="evidence" value="ECO:0007669"/>
    <property type="project" value="UniProtKB-SubCell"/>
</dbReference>
<dbReference type="PaxDb" id="3827-XP_004507232.1"/>
<dbReference type="SUPFAM" id="SSF46689">
    <property type="entry name" value="Homeodomain-like"/>
    <property type="match status" value="1"/>
</dbReference>
<evidence type="ECO:0000256" key="6">
    <source>
        <dbReference type="ARBA" id="ARBA00023242"/>
    </source>
</evidence>